<dbReference type="SUPFAM" id="SSF56349">
    <property type="entry name" value="DNA breaking-rejoining enzymes"/>
    <property type="match status" value="1"/>
</dbReference>
<dbReference type="InterPro" id="IPR021893">
    <property type="entry name" value="ZMYM2-like_C"/>
</dbReference>
<dbReference type="PROSITE" id="PS50199">
    <property type="entry name" value="ZF_RANBP2_2"/>
    <property type="match status" value="1"/>
</dbReference>
<evidence type="ECO:0000256" key="5">
    <source>
        <dbReference type="ARBA" id="ARBA00022833"/>
    </source>
</evidence>
<keyword evidence="1" id="KW-1017">Isopeptide bond</keyword>
<dbReference type="Pfam" id="PF25561">
    <property type="entry name" value="QRICH1"/>
    <property type="match status" value="1"/>
</dbReference>
<keyword evidence="5" id="KW-0862">Zinc</keyword>
<keyword evidence="3" id="KW-0479">Metal-binding</keyword>
<gene>
    <name evidence="10" type="ORF">MGAL_10B092581</name>
</gene>
<dbReference type="InterPro" id="IPR013762">
    <property type="entry name" value="Integrase-like_cat_sf"/>
</dbReference>
<name>A0A8B6HDK4_MYTGA</name>
<dbReference type="Pfam" id="PF12012">
    <property type="entry name" value="DUF3504"/>
    <property type="match status" value="1"/>
</dbReference>
<keyword evidence="7" id="KW-0233">DNA recombination</keyword>
<dbReference type="OrthoDB" id="6144956at2759"/>
<evidence type="ECO:0000256" key="6">
    <source>
        <dbReference type="ARBA" id="ARBA00022843"/>
    </source>
</evidence>
<dbReference type="PANTHER" id="PTHR21446:SF12">
    <property type="entry name" value="POTASSIUM CHANNEL TETRAMERIZATION DOMAIN CONTAINING 1"/>
    <property type="match status" value="1"/>
</dbReference>
<evidence type="ECO:0000313" key="10">
    <source>
        <dbReference type="EMBL" id="VDI77331.1"/>
    </source>
</evidence>
<sequence>MWVCLNCHEFNSPEYDNCLACHTARPQSRTGSSKGRKENKAASLFLEGIKKSVDNTSVVRTRRPASEGTLEQRQQNEDVKKVAEHLVEKFKHLLSSAPNEQIFTDMSQMTSHMLVAAVDFGTTYSGYAFSFRHEFKDDPLKIHAKQAWNAGEKDNVDSRFRPVENGEVDAQSKPYIPANTIKKANWAKNMYNSWRLGAILNAEEEERLILQKDLLCLTDAEIISLFPKFIMSVRRKDCGEYKSDTIFSIITSIQKYYEINGKNISLLSDIKFNSIKNCVSNTMREKVQKGIGLFKRQAQVIPKETETMLWENRFLGYGDPETLFHTIFWIIGINFGLRGGQEHRDLSMENFRLETADNGEQVLVYRETVSKTYRGGLDHRNIEPHTARAFQNRQQPDRCPVHIFNTYIKKLPSERAKEAFYFQPLACYKDKPVWFSKQPVGKNKLEVVVKTVMGKGGIDGFYTNHSLRATTATRLFNANIPEQLIREQTGHRSNALWSYSRPSEPQKRKVSEILQLNEDSCTSIGPTVSKQATNSSSPTAAKQATTISAKSVPSFVFNNSNINIYFSKWCLM</sequence>
<dbReference type="InterPro" id="IPR052787">
    <property type="entry name" value="MAVS"/>
</dbReference>
<proteinExistence type="predicted"/>
<dbReference type="Gene3D" id="1.10.443.10">
    <property type="entry name" value="Intergrase catalytic core"/>
    <property type="match status" value="1"/>
</dbReference>
<dbReference type="GO" id="GO:0008270">
    <property type="term" value="F:zinc ion binding"/>
    <property type="evidence" value="ECO:0007669"/>
    <property type="project" value="UniProtKB-KW"/>
</dbReference>
<keyword evidence="11" id="KW-1185">Reference proteome</keyword>
<evidence type="ECO:0000259" key="9">
    <source>
        <dbReference type="PROSITE" id="PS50199"/>
    </source>
</evidence>
<dbReference type="InterPro" id="IPR057926">
    <property type="entry name" value="QRICH1_dom"/>
</dbReference>
<dbReference type="InterPro" id="IPR001876">
    <property type="entry name" value="Znf_RanBP2"/>
</dbReference>
<evidence type="ECO:0000256" key="7">
    <source>
        <dbReference type="ARBA" id="ARBA00023172"/>
    </source>
</evidence>
<dbReference type="InterPro" id="IPR011010">
    <property type="entry name" value="DNA_brk_join_enz"/>
</dbReference>
<keyword evidence="4 8" id="KW-0863">Zinc-finger</keyword>
<dbReference type="GO" id="GO:0003677">
    <property type="term" value="F:DNA binding"/>
    <property type="evidence" value="ECO:0007669"/>
    <property type="project" value="InterPro"/>
</dbReference>
<feature type="domain" description="RanBP2-type" evidence="9">
    <location>
        <begin position="1"/>
        <end position="27"/>
    </location>
</feature>
<evidence type="ECO:0000256" key="4">
    <source>
        <dbReference type="ARBA" id="ARBA00022771"/>
    </source>
</evidence>
<dbReference type="GO" id="GO:0015074">
    <property type="term" value="P:DNA integration"/>
    <property type="evidence" value="ECO:0007669"/>
    <property type="project" value="InterPro"/>
</dbReference>
<evidence type="ECO:0000313" key="11">
    <source>
        <dbReference type="Proteomes" id="UP000596742"/>
    </source>
</evidence>
<dbReference type="AlphaFoldDB" id="A0A8B6HDK4"/>
<organism evidence="10 11">
    <name type="scientific">Mytilus galloprovincialis</name>
    <name type="common">Mediterranean mussel</name>
    <dbReference type="NCBI Taxonomy" id="29158"/>
    <lineage>
        <taxon>Eukaryota</taxon>
        <taxon>Metazoa</taxon>
        <taxon>Spiralia</taxon>
        <taxon>Lophotrochozoa</taxon>
        <taxon>Mollusca</taxon>
        <taxon>Bivalvia</taxon>
        <taxon>Autobranchia</taxon>
        <taxon>Pteriomorphia</taxon>
        <taxon>Mytilida</taxon>
        <taxon>Mytiloidea</taxon>
        <taxon>Mytilidae</taxon>
        <taxon>Mytilinae</taxon>
        <taxon>Mytilus</taxon>
    </lineage>
</organism>
<evidence type="ECO:0000256" key="2">
    <source>
        <dbReference type="ARBA" id="ARBA00022553"/>
    </source>
</evidence>
<dbReference type="EMBL" id="UYJE01009832">
    <property type="protein sequence ID" value="VDI77331.1"/>
    <property type="molecule type" value="Genomic_DNA"/>
</dbReference>
<dbReference type="Proteomes" id="UP000596742">
    <property type="component" value="Unassembled WGS sequence"/>
</dbReference>
<dbReference type="PANTHER" id="PTHR21446">
    <property type="entry name" value="DUF3504 DOMAIN-CONTAINING PROTEIN"/>
    <property type="match status" value="1"/>
</dbReference>
<protein>
    <recommendedName>
        <fullName evidence="9">RanBP2-type domain-containing protein</fullName>
    </recommendedName>
</protein>
<reference evidence="10" key="1">
    <citation type="submission" date="2018-11" db="EMBL/GenBank/DDBJ databases">
        <authorList>
            <person name="Alioto T."/>
            <person name="Alioto T."/>
        </authorList>
    </citation>
    <scope>NUCLEOTIDE SEQUENCE</scope>
</reference>
<evidence type="ECO:0000256" key="8">
    <source>
        <dbReference type="PROSITE-ProRule" id="PRU00322"/>
    </source>
</evidence>
<accession>A0A8B6HDK4</accession>
<evidence type="ECO:0000256" key="1">
    <source>
        <dbReference type="ARBA" id="ARBA00022499"/>
    </source>
</evidence>
<keyword evidence="2" id="KW-0597">Phosphoprotein</keyword>
<dbReference type="GO" id="GO:0006310">
    <property type="term" value="P:DNA recombination"/>
    <property type="evidence" value="ECO:0007669"/>
    <property type="project" value="UniProtKB-KW"/>
</dbReference>
<dbReference type="PROSITE" id="PS01358">
    <property type="entry name" value="ZF_RANBP2_1"/>
    <property type="match status" value="1"/>
</dbReference>
<keyword evidence="6" id="KW-0832">Ubl conjugation</keyword>
<evidence type="ECO:0000256" key="3">
    <source>
        <dbReference type="ARBA" id="ARBA00022723"/>
    </source>
</evidence>
<comment type="caution">
    <text evidence="10">The sequence shown here is derived from an EMBL/GenBank/DDBJ whole genome shotgun (WGS) entry which is preliminary data.</text>
</comment>